<evidence type="ECO:0000313" key="5">
    <source>
        <dbReference type="EMBL" id="SMC29734.1"/>
    </source>
</evidence>
<evidence type="ECO:0000259" key="2">
    <source>
        <dbReference type="PROSITE" id="PS50883"/>
    </source>
</evidence>
<dbReference type="OrthoDB" id="5894408at2"/>
<feature type="transmembrane region" description="Helical" evidence="1">
    <location>
        <begin position="147"/>
        <end position="172"/>
    </location>
</feature>
<evidence type="ECO:0000259" key="4">
    <source>
        <dbReference type="PROSITE" id="PS50887"/>
    </source>
</evidence>
<dbReference type="SUPFAM" id="SSF55073">
    <property type="entry name" value="Nucleotide cyclase"/>
    <property type="match status" value="1"/>
</dbReference>
<dbReference type="GO" id="GO:0016020">
    <property type="term" value="C:membrane"/>
    <property type="evidence" value="ECO:0007669"/>
    <property type="project" value="InterPro"/>
</dbReference>
<dbReference type="PROSITE" id="PS51257">
    <property type="entry name" value="PROKAR_LIPOPROTEIN"/>
    <property type="match status" value="1"/>
</dbReference>
<dbReference type="PROSITE" id="PS50885">
    <property type="entry name" value="HAMP"/>
    <property type="match status" value="1"/>
</dbReference>
<dbReference type="EMBL" id="FWXD01000042">
    <property type="protein sequence ID" value="SMC29734.1"/>
    <property type="molecule type" value="Genomic_DNA"/>
</dbReference>
<dbReference type="InterPro" id="IPR000160">
    <property type="entry name" value="GGDEF_dom"/>
</dbReference>
<dbReference type="SMART" id="SM00052">
    <property type="entry name" value="EAL"/>
    <property type="match status" value="1"/>
</dbReference>
<dbReference type="CDD" id="cd01949">
    <property type="entry name" value="GGDEF"/>
    <property type="match status" value="1"/>
</dbReference>
<dbReference type="PANTHER" id="PTHR33121:SF23">
    <property type="entry name" value="CYCLIC DI-GMP PHOSPHODIESTERASE PDEB"/>
    <property type="match status" value="1"/>
</dbReference>
<dbReference type="Pfam" id="PF00563">
    <property type="entry name" value="EAL"/>
    <property type="match status" value="1"/>
</dbReference>
<keyword evidence="6" id="KW-1185">Reference proteome</keyword>
<gene>
    <name evidence="5" type="ORF">SAMN02745857_04072</name>
</gene>
<dbReference type="InterPro" id="IPR035919">
    <property type="entry name" value="EAL_sf"/>
</dbReference>
<dbReference type="Gene3D" id="3.30.110.200">
    <property type="match status" value="1"/>
</dbReference>
<dbReference type="InterPro" id="IPR042461">
    <property type="entry name" value="LapD_MoxY_peri_C"/>
</dbReference>
<dbReference type="InterPro" id="IPR050706">
    <property type="entry name" value="Cyclic-di-GMP_PDE-like"/>
</dbReference>
<reference evidence="5 6" key="1">
    <citation type="submission" date="2017-04" db="EMBL/GenBank/DDBJ databases">
        <authorList>
            <person name="Afonso C.L."/>
            <person name="Miller P.J."/>
            <person name="Scott M.A."/>
            <person name="Spackman E."/>
            <person name="Goraichik I."/>
            <person name="Dimitrov K.M."/>
            <person name="Suarez D.L."/>
            <person name="Swayne D.E."/>
        </authorList>
    </citation>
    <scope>NUCLEOTIDE SEQUENCE [LARGE SCALE GENOMIC DNA]</scope>
    <source>
        <strain evidence="5 6">DSM 23236</strain>
    </source>
</reference>
<feature type="domain" description="GGDEF" evidence="4">
    <location>
        <begin position="263"/>
        <end position="396"/>
    </location>
</feature>
<dbReference type="CDD" id="cd01948">
    <property type="entry name" value="EAL"/>
    <property type="match status" value="1"/>
</dbReference>
<dbReference type="PANTHER" id="PTHR33121">
    <property type="entry name" value="CYCLIC DI-GMP PHOSPHODIESTERASE PDEF"/>
    <property type="match status" value="1"/>
</dbReference>
<proteinExistence type="predicted"/>
<name>A0A1W1Y0T0_9NEIS</name>
<dbReference type="Pfam" id="PF00990">
    <property type="entry name" value="GGDEF"/>
    <property type="match status" value="1"/>
</dbReference>
<dbReference type="RefSeq" id="WP_084092987.1">
    <property type="nucleotide sequence ID" value="NZ_FWXD01000042.1"/>
</dbReference>
<dbReference type="SUPFAM" id="SSF141868">
    <property type="entry name" value="EAL domain-like"/>
    <property type="match status" value="1"/>
</dbReference>
<protein>
    <submittedName>
        <fullName evidence="5">Diguanylate cyclase (GGDEF) domain-containing protein</fullName>
    </submittedName>
</protein>
<dbReference type="GO" id="GO:0071111">
    <property type="term" value="F:cyclic-guanylate-specific phosphodiesterase activity"/>
    <property type="evidence" value="ECO:0007669"/>
    <property type="project" value="InterPro"/>
</dbReference>
<feature type="domain" description="HAMP" evidence="3">
    <location>
        <begin position="170"/>
        <end position="221"/>
    </location>
</feature>
<dbReference type="SMART" id="SM00267">
    <property type="entry name" value="GGDEF"/>
    <property type="match status" value="1"/>
</dbReference>
<feature type="domain" description="EAL" evidence="2">
    <location>
        <begin position="404"/>
        <end position="641"/>
    </location>
</feature>
<dbReference type="Proteomes" id="UP000192761">
    <property type="component" value="Unassembled WGS sequence"/>
</dbReference>
<keyword evidence="1" id="KW-0472">Membrane</keyword>
<dbReference type="InterPro" id="IPR029787">
    <property type="entry name" value="Nucleotide_cyclase"/>
</dbReference>
<dbReference type="AlphaFoldDB" id="A0A1W1Y0T0"/>
<dbReference type="PROSITE" id="PS50887">
    <property type="entry name" value="GGDEF"/>
    <property type="match status" value="1"/>
</dbReference>
<dbReference type="Gene3D" id="3.30.70.270">
    <property type="match status" value="1"/>
</dbReference>
<organism evidence="5 6">
    <name type="scientific">Andreprevotia lacus DSM 23236</name>
    <dbReference type="NCBI Taxonomy" id="1121001"/>
    <lineage>
        <taxon>Bacteria</taxon>
        <taxon>Pseudomonadati</taxon>
        <taxon>Pseudomonadota</taxon>
        <taxon>Betaproteobacteria</taxon>
        <taxon>Neisseriales</taxon>
        <taxon>Chitinibacteraceae</taxon>
        <taxon>Andreprevotia</taxon>
    </lineage>
</organism>
<dbReference type="NCBIfam" id="TIGR00254">
    <property type="entry name" value="GGDEF"/>
    <property type="match status" value="1"/>
</dbReference>
<dbReference type="Gene3D" id="6.20.270.20">
    <property type="entry name" value="LapD/MoxY periplasmic domain"/>
    <property type="match status" value="1"/>
</dbReference>
<dbReference type="GO" id="GO:0007165">
    <property type="term" value="P:signal transduction"/>
    <property type="evidence" value="ECO:0007669"/>
    <property type="project" value="InterPro"/>
</dbReference>
<dbReference type="STRING" id="1121001.SAMN02745857_04072"/>
<keyword evidence="1" id="KW-1133">Transmembrane helix</keyword>
<dbReference type="Gene3D" id="3.20.20.450">
    <property type="entry name" value="EAL domain"/>
    <property type="match status" value="1"/>
</dbReference>
<dbReference type="InterPro" id="IPR003660">
    <property type="entry name" value="HAMP_dom"/>
</dbReference>
<keyword evidence="1" id="KW-0812">Transmembrane</keyword>
<evidence type="ECO:0000259" key="3">
    <source>
        <dbReference type="PROSITE" id="PS50885"/>
    </source>
</evidence>
<dbReference type="InterPro" id="IPR032244">
    <property type="entry name" value="LapD_MoxY_N"/>
</dbReference>
<sequence length="641" mass="69849">MSLFRQLWLLTVIATVMAFAGCFFISMHNARSYLESQLATQSNDNASSLALSMSQQSKDPTMVELQVAALFDTGHFELVRFSNVYGKTQVERSNHSKPEEVPEWFMGLFPLQVAVGHAQVSDGWKQAGTITVIAHSRFAYKALWENAIALGVWILVGGLVGGFVLQLVLGWIKRPMMQMVGQAESISDRRFVTLEEPRILELKPVVRAMNTMVERVKTMFAEQAARIDALRSEANRDALTQLPNRGFFMGRLSESLEDEDAAPHGLLLILRIKDLGAVNARLGRVGTDRLLQLLAGQLTAIASTEADAIAARLNGADFALLAPGKNTGEAEVLGNLLHDKLGELRQQGHVDVADIAAIGVTSYQKGDKVGAILARCDQGLAQAEGKGENGVGVVTGNSGSTLPAQDWQNLLRDALSRGGFELASFPALDAGNQLLHHELVLRLRHPGSNEVFTAGAFMPYVSRFNLTAQVDLAAVKLACERLVGTTDELAVNLSPSSLGDAVFVNGLLALLDQHREHSKRLWLEVNEFGFRDELETLAAFTQRVHPYGCKLGIEHFGRYFGSLPQLYELQLDYLKIDGSFIQDIDQNSGNQDLVKAIAGIASGHGLQVIAERVQTTAEWETLQKLGVTGYTGPAAKWPPAT</sequence>
<accession>A0A1W1Y0T0</accession>
<feature type="transmembrane region" description="Helical" evidence="1">
    <location>
        <begin position="7"/>
        <end position="27"/>
    </location>
</feature>
<dbReference type="Pfam" id="PF16448">
    <property type="entry name" value="LapD_MoxY_N"/>
    <property type="match status" value="1"/>
</dbReference>
<dbReference type="InterPro" id="IPR043128">
    <property type="entry name" value="Rev_trsase/Diguanyl_cyclase"/>
</dbReference>
<dbReference type="PROSITE" id="PS50883">
    <property type="entry name" value="EAL"/>
    <property type="match status" value="1"/>
</dbReference>
<evidence type="ECO:0000313" key="6">
    <source>
        <dbReference type="Proteomes" id="UP000192761"/>
    </source>
</evidence>
<evidence type="ECO:0000256" key="1">
    <source>
        <dbReference type="SAM" id="Phobius"/>
    </source>
</evidence>
<dbReference type="InterPro" id="IPR001633">
    <property type="entry name" value="EAL_dom"/>
</dbReference>